<keyword evidence="6" id="KW-0106">Calcium</keyword>
<dbReference type="Gene3D" id="2.60.120.260">
    <property type="entry name" value="Galactose-binding domain-like"/>
    <property type="match status" value="5"/>
</dbReference>
<evidence type="ECO:0000256" key="4">
    <source>
        <dbReference type="ARBA" id="ARBA00022723"/>
    </source>
</evidence>
<dbReference type="Pfam" id="PF22633">
    <property type="entry name" value="F5_F8_type_C_2"/>
    <property type="match status" value="4"/>
</dbReference>
<evidence type="ECO:0000256" key="6">
    <source>
        <dbReference type="ARBA" id="ARBA00022837"/>
    </source>
</evidence>
<dbReference type="SMART" id="SM00607">
    <property type="entry name" value="FTP"/>
    <property type="match status" value="1"/>
</dbReference>
<dbReference type="PROSITE" id="PS50022">
    <property type="entry name" value="FA58C_3"/>
    <property type="match status" value="3"/>
</dbReference>
<keyword evidence="5" id="KW-0430">Lectin</keyword>
<reference evidence="10 11" key="1">
    <citation type="submission" date="2023-09" db="EMBL/GenBank/DDBJ databases">
        <authorList>
            <person name="Rey-Velasco X."/>
        </authorList>
    </citation>
    <scope>NUCLEOTIDE SEQUENCE [LARGE SCALE GENOMIC DNA]</scope>
    <source>
        <strain evidence="10 11">P007</strain>
    </source>
</reference>
<feature type="domain" description="F5/8 type C" evidence="9">
    <location>
        <begin position="715"/>
        <end position="882"/>
    </location>
</feature>
<dbReference type="InterPro" id="IPR008979">
    <property type="entry name" value="Galactose-bd-like_sf"/>
</dbReference>
<proteinExistence type="inferred from homology"/>
<keyword evidence="7" id="KW-1015">Disulfide bond</keyword>
<sequence>NEFQQADNANDGVFNDINNINHTAVSDLSPWWEVDLETVSYVESVRIYNRADNQPQRFRDFYVLTSTVPISETEPVINLIKDSNINVTFFGGQIDDIQDIDIMDEARYVRIHFPENGSNRIMHGREFEVYGCEIVCANPVVFGNTGPFVKNTGIEQLTADIAGGTWSGDVDASGNFDTNVQAGTYSATYTVTDGDNCTQSASVDIVVASCATLTNVALNQFSEQSTPYLSGTPDLANDGNRTGENADFYDNGDPPDLQHTDPAEKNIDGTIPWWQVDLGAVADIDNIEVFNRTDVAEQSQAVLDRLANFYVFTSMTPFNKDDTLQDIIDDAADTANTTVTETFFSGAVDVSAVIAIAQQGRYVRIQLSIPDILHMAEVEVNGCAFTCTTDLVMQDYEFVQNTGIEQITPVSTPTGGAGVWYGDVNAAGEFDTNQATGTYSATYVYTDTDGCIQSESSTINLGLCIGVENLAFNKPAKQSSTQEQGAAYLAFDGILNGNRVDYLEQANVQHTVTDIDPDDGGIRDEDWLEVDLGSMATIQSFEVYNRADPDNRDFIYERLADFSIFVSRLPFDEDATHAELVTAANNGDFDHYQYAGNPGLFAEFDFTTAGRYVRLHLPPNGGNRTLHISELRVFGCANACQTATISGNNTYLETDADVTLTGDIGTNSSFGGDAATSGLFSPSTLGPGTYTVAYTYDDTDGCSQTVQKQIQVTTCNPTSTNLALNKTAEQSTTYNEGVAGLAVDGNLVGNDPFGVTADLQHTDTALNNEEQWWQVDLGALADIDDVVIHNRNGGTTTQENKDRLNFFYVFVSETPFVPGVILDDLINDNTIFQTKFYGAAGDVETIPIGAQGRYVRIQLDRGVVADQPARIIHMAEVQVFGCEVVCDPEAVLTSPALYLDTDGVQNLEATPAGGTWSGAAVINGNQIDPSALGLGTYTVTYTVTNAGCTQQKDFDIKVSKCSATQNLALVGTASQSSTFNNDEVTYAASFAIDGNTSQINGPIQHTGTGAGEQNQPWWQVDLGIVANLEELRIFNRDRPDLYTRLSNFYILTSSLPFPGGSTLNDLLIDPNVTSQFYNGGVGVDVTIPYIAEAQYVRIQLTNAANGVLHMSEVQVFGCELSNPCLGEPVTTLDPAGPFTTA</sequence>
<evidence type="ECO:0000313" key="11">
    <source>
        <dbReference type="Proteomes" id="UP001250662"/>
    </source>
</evidence>
<feature type="non-terminal residue" evidence="10">
    <location>
        <position position="1141"/>
    </location>
</feature>
<comment type="function">
    <text evidence="1">Acts as a defensive agent. Recognizes blood group fucosylated oligosaccharides including A, B, H and Lewis B-type antigens. Does not recognize Lewis A antigen and has low affinity for monovalent haptens.</text>
</comment>
<evidence type="ECO:0000256" key="1">
    <source>
        <dbReference type="ARBA" id="ARBA00002219"/>
    </source>
</evidence>
<dbReference type="EMBL" id="JAVRHU010000012">
    <property type="protein sequence ID" value="MDT0622966.1"/>
    <property type="molecule type" value="Genomic_DNA"/>
</dbReference>
<name>A0ABU3BLC4_9FLAO</name>
<dbReference type="Proteomes" id="UP001250662">
    <property type="component" value="Unassembled WGS sequence"/>
</dbReference>
<keyword evidence="11" id="KW-1185">Reference proteome</keyword>
<evidence type="ECO:0000313" key="10">
    <source>
        <dbReference type="EMBL" id="MDT0622966.1"/>
    </source>
</evidence>
<evidence type="ECO:0000256" key="7">
    <source>
        <dbReference type="ARBA" id="ARBA00023157"/>
    </source>
</evidence>
<dbReference type="PANTHER" id="PTHR45713:SF6">
    <property type="entry name" value="F5_8 TYPE C DOMAIN-CONTAINING PROTEIN"/>
    <property type="match status" value="1"/>
</dbReference>
<comment type="caution">
    <text evidence="10">The sequence shown here is derived from an EMBL/GenBank/DDBJ whole genome shotgun (WGS) entry which is preliminary data.</text>
</comment>
<dbReference type="InterPro" id="IPR000421">
    <property type="entry name" value="FA58C"/>
</dbReference>
<evidence type="ECO:0000256" key="2">
    <source>
        <dbReference type="ARBA" id="ARBA00010147"/>
    </source>
</evidence>
<evidence type="ECO:0000259" key="9">
    <source>
        <dbReference type="PROSITE" id="PS50022"/>
    </source>
</evidence>
<feature type="region of interest" description="Disordered" evidence="8">
    <location>
        <begin position="229"/>
        <end position="264"/>
    </location>
</feature>
<gene>
    <name evidence="10" type="ORF">RM520_15170</name>
</gene>
<dbReference type="SUPFAM" id="SSF49785">
    <property type="entry name" value="Galactose-binding domain-like"/>
    <property type="match status" value="5"/>
</dbReference>
<comment type="subunit">
    <text evidence="3">Homotrimer.</text>
</comment>
<keyword evidence="4" id="KW-0479">Metal-binding</keyword>
<comment type="similarity">
    <text evidence="2">Belongs to the fucolectin family.</text>
</comment>
<dbReference type="InterPro" id="IPR051941">
    <property type="entry name" value="BG_Antigen-Binding_Lectin"/>
</dbReference>
<dbReference type="InterPro" id="IPR006585">
    <property type="entry name" value="FTP1"/>
</dbReference>
<protein>
    <submittedName>
        <fullName evidence="10">Discoidin domain-containing protein</fullName>
    </submittedName>
</protein>
<evidence type="ECO:0000256" key="3">
    <source>
        <dbReference type="ARBA" id="ARBA00011233"/>
    </source>
</evidence>
<organism evidence="10 11">
    <name type="scientific">Croceitalea vernalis</name>
    <dbReference type="NCBI Taxonomy" id="3075599"/>
    <lineage>
        <taxon>Bacteria</taxon>
        <taxon>Pseudomonadati</taxon>
        <taxon>Bacteroidota</taxon>
        <taxon>Flavobacteriia</taxon>
        <taxon>Flavobacteriales</taxon>
        <taxon>Flavobacteriaceae</taxon>
        <taxon>Croceitalea</taxon>
    </lineage>
</organism>
<feature type="domain" description="F5/8 type C" evidence="9">
    <location>
        <begin position="525"/>
        <end position="636"/>
    </location>
</feature>
<feature type="non-terminal residue" evidence="10">
    <location>
        <position position="1"/>
    </location>
</feature>
<dbReference type="RefSeq" id="WP_311388558.1">
    <property type="nucleotide sequence ID" value="NZ_JAVRHU010000012.1"/>
</dbReference>
<dbReference type="PANTHER" id="PTHR45713">
    <property type="entry name" value="FTP DOMAIN-CONTAINING PROTEIN"/>
    <property type="match status" value="1"/>
</dbReference>
<evidence type="ECO:0000256" key="8">
    <source>
        <dbReference type="SAM" id="MobiDB-lite"/>
    </source>
</evidence>
<feature type="domain" description="F5/8 type C" evidence="9">
    <location>
        <begin position="1"/>
        <end position="132"/>
    </location>
</feature>
<accession>A0ABU3BLC4</accession>
<evidence type="ECO:0000256" key="5">
    <source>
        <dbReference type="ARBA" id="ARBA00022734"/>
    </source>
</evidence>